<feature type="domain" description="4Fe-4S ferredoxin-type" evidence="5">
    <location>
        <begin position="140"/>
        <end position="175"/>
    </location>
</feature>
<sequence length="469" mass="49944">MNGLLLAVFRHRLYPRLIQAAGLLIYLGLIWFALGVFTPQGMPPKAFAQKHIVTLLLWGGWLPLTILATVFLGRIWCSICPLELVNRLGDRLGRTVFGKRASLPAALRGGMVSALLYSGLLVVTVSSKFIAVPHNAAVLLSLLLLAALATGFAFGGRAFCTAICPASMLFRLFGRRGMLALRVEAAKAPPAGDARASSARGRCPANLDPARLGDSSPCTLCAQCLKTGNGQDVRLTRAMPSTPDDNWEDYGWAATVFAFFFTGFALNELFQNWNTGGRHYWRIPSEFAGLFGIDPASGMVAALWSMLFVPAALWLLIGLAGRLSGVGASVKEVWKRLTLPLVSALVASQVVRAVTKSSQWLAGLPGAFEAWTGRLASTPWPFPSIAAASTTGGMGKAQGLAQGAQGKGMALGLLSQPVLLVVTLAVAVLFLWFAYCEAKALRRHGRGVAALSLVLSVLFLGLLVLSRLV</sequence>
<feature type="transmembrane region" description="Helical" evidence="4">
    <location>
        <begin position="418"/>
        <end position="436"/>
    </location>
</feature>
<dbReference type="OrthoDB" id="9771372at2"/>
<evidence type="ECO:0000313" key="7">
    <source>
        <dbReference type="Proteomes" id="UP000198324"/>
    </source>
</evidence>
<dbReference type="PANTHER" id="PTHR30224:SF4">
    <property type="entry name" value="ELECTRON TRANSPORT PROTEIN YCCM-RELATED"/>
    <property type="match status" value="1"/>
</dbReference>
<feature type="transmembrane region" description="Helical" evidence="4">
    <location>
        <begin position="137"/>
        <end position="170"/>
    </location>
</feature>
<dbReference type="AlphaFoldDB" id="A0A238Z591"/>
<reference evidence="6 7" key="1">
    <citation type="submission" date="2017-06" db="EMBL/GenBank/DDBJ databases">
        <authorList>
            <person name="Kim H.J."/>
            <person name="Triplett B.A."/>
        </authorList>
    </citation>
    <scope>NUCLEOTIDE SEQUENCE [LARGE SCALE GENOMIC DNA]</scope>
    <source>
        <strain evidence="6 7">DSM 13116</strain>
    </source>
</reference>
<keyword evidence="7" id="KW-1185">Reference proteome</keyword>
<keyword evidence="4" id="KW-1133">Transmembrane helix</keyword>
<feature type="transmembrane region" description="Helical" evidence="4">
    <location>
        <begin position="448"/>
        <end position="468"/>
    </location>
</feature>
<feature type="transmembrane region" description="Helical" evidence="4">
    <location>
        <begin position="250"/>
        <end position="270"/>
    </location>
</feature>
<proteinExistence type="predicted"/>
<evidence type="ECO:0000256" key="3">
    <source>
        <dbReference type="ARBA" id="ARBA00023136"/>
    </source>
</evidence>
<dbReference type="GO" id="GO:0005886">
    <property type="term" value="C:plasma membrane"/>
    <property type="evidence" value="ECO:0007669"/>
    <property type="project" value="UniProtKB-SubCell"/>
</dbReference>
<keyword evidence="4" id="KW-0812">Transmembrane</keyword>
<evidence type="ECO:0000259" key="5">
    <source>
        <dbReference type="Pfam" id="PF12801"/>
    </source>
</evidence>
<feature type="transmembrane region" description="Helical" evidence="4">
    <location>
        <begin position="301"/>
        <end position="321"/>
    </location>
</feature>
<keyword evidence="2" id="KW-1003">Cell membrane</keyword>
<feature type="transmembrane region" description="Helical" evidence="4">
    <location>
        <begin position="105"/>
        <end position="125"/>
    </location>
</feature>
<dbReference type="InterPro" id="IPR052378">
    <property type="entry name" value="NosR_regulator"/>
</dbReference>
<name>A0A238Z591_9BACT</name>
<evidence type="ECO:0000313" key="6">
    <source>
        <dbReference type="EMBL" id="SNR77994.1"/>
    </source>
</evidence>
<feature type="transmembrane region" description="Helical" evidence="4">
    <location>
        <begin position="58"/>
        <end position="84"/>
    </location>
</feature>
<dbReference type="PANTHER" id="PTHR30224">
    <property type="entry name" value="ELECTRON TRANSPORT PROTEIN"/>
    <property type="match status" value="1"/>
</dbReference>
<feature type="transmembrane region" description="Helical" evidence="4">
    <location>
        <begin position="20"/>
        <end position="38"/>
    </location>
</feature>
<feature type="domain" description="4Fe-4S ferredoxin-type" evidence="5">
    <location>
        <begin position="56"/>
        <end position="99"/>
    </location>
</feature>
<keyword evidence="3 4" id="KW-0472">Membrane</keyword>
<dbReference type="Pfam" id="PF12801">
    <property type="entry name" value="Fer4_5"/>
    <property type="match status" value="2"/>
</dbReference>
<organism evidence="6 7">
    <name type="scientific">Humidesulfovibrio mexicanus</name>
    <dbReference type="NCBI Taxonomy" id="147047"/>
    <lineage>
        <taxon>Bacteria</taxon>
        <taxon>Pseudomonadati</taxon>
        <taxon>Thermodesulfobacteriota</taxon>
        <taxon>Desulfovibrionia</taxon>
        <taxon>Desulfovibrionales</taxon>
        <taxon>Desulfovibrionaceae</taxon>
        <taxon>Humidesulfovibrio</taxon>
    </lineage>
</organism>
<accession>A0A238Z591</accession>
<evidence type="ECO:0000256" key="1">
    <source>
        <dbReference type="ARBA" id="ARBA00004236"/>
    </source>
</evidence>
<protein>
    <submittedName>
        <fullName evidence="6">4Fe-4S binding domain-containing protein</fullName>
    </submittedName>
</protein>
<dbReference type="RefSeq" id="WP_089272779.1">
    <property type="nucleotide sequence ID" value="NZ_FZOC01000002.1"/>
</dbReference>
<dbReference type="EMBL" id="FZOC01000002">
    <property type="protein sequence ID" value="SNR77994.1"/>
    <property type="molecule type" value="Genomic_DNA"/>
</dbReference>
<comment type="subcellular location">
    <subcellularLocation>
        <location evidence="1">Cell membrane</location>
    </subcellularLocation>
</comment>
<gene>
    <name evidence="6" type="ORF">SAMN04488503_1228</name>
</gene>
<evidence type="ECO:0000256" key="4">
    <source>
        <dbReference type="SAM" id="Phobius"/>
    </source>
</evidence>
<dbReference type="Proteomes" id="UP000198324">
    <property type="component" value="Unassembled WGS sequence"/>
</dbReference>
<dbReference type="InterPro" id="IPR017896">
    <property type="entry name" value="4Fe4S_Fe-S-bd"/>
</dbReference>
<evidence type="ECO:0000256" key="2">
    <source>
        <dbReference type="ARBA" id="ARBA00022475"/>
    </source>
</evidence>